<organism evidence="5 6">
    <name type="scientific">Actinomadura craniellae</name>
    <dbReference type="NCBI Taxonomy" id="2231787"/>
    <lineage>
        <taxon>Bacteria</taxon>
        <taxon>Bacillati</taxon>
        <taxon>Actinomycetota</taxon>
        <taxon>Actinomycetes</taxon>
        <taxon>Streptosporangiales</taxon>
        <taxon>Thermomonosporaceae</taxon>
        <taxon>Actinomadura</taxon>
    </lineage>
</organism>
<dbReference type="Gene3D" id="3.40.50.300">
    <property type="entry name" value="P-loop containing nucleotide triphosphate hydrolases"/>
    <property type="match status" value="1"/>
</dbReference>
<evidence type="ECO:0000256" key="1">
    <source>
        <dbReference type="ARBA" id="ARBA00022741"/>
    </source>
</evidence>
<dbReference type="OrthoDB" id="483at2"/>
<dbReference type="Pfam" id="PF00196">
    <property type="entry name" value="GerE"/>
    <property type="match status" value="1"/>
</dbReference>
<feature type="domain" description="HTH luxR-type" evidence="4">
    <location>
        <begin position="874"/>
        <end position="936"/>
    </location>
</feature>
<dbReference type="PANTHER" id="PTHR16305:SF35">
    <property type="entry name" value="TRANSCRIPTIONAL ACTIVATOR DOMAIN"/>
    <property type="match status" value="1"/>
</dbReference>
<dbReference type="PROSITE" id="PS00622">
    <property type="entry name" value="HTH_LUXR_1"/>
    <property type="match status" value="1"/>
</dbReference>
<dbReference type="SUPFAM" id="SSF46894">
    <property type="entry name" value="C-terminal effector domain of the bipartite response regulators"/>
    <property type="match status" value="1"/>
</dbReference>
<comment type="caution">
    <text evidence="5">The sequence shown here is derived from an EMBL/GenBank/DDBJ whole genome shotgun (WGS) entry which is preliminary data.</text>
</comment>
<dbReference type="Gene3D" id="1.25.40.10">
    <property type="entry name" value="Tetratricopeptide repeat domain"/>
    <property type="match status" value="1"/>
</dbReference>
<keyword evidence="6" id="KW-1185">Reference proteome</keyword>
<evidence type="ECO:0000259" key="4">
    <source>
        <dbReference type="PROSITE" id="PS50043"/>
    </source>
</evidence>
<dbReference type="PANTHER" id="PTHR16305">
    <property type="entry name" value="TESTICULAR SOLUBLE ADENYLYL CYCLASE"/>
    <property type="match status" value="1"/>
</dbReference>
<dbReference type="InterPro" id="IPR041664">
    <property type="entry name" value="AAA_16"/>
</dbReference>
<sequence length="936" mass="100424">MRLDPLCVIPADTPGHEAEPAAGGGTPSPLYGRDRELAALTELLTRARAGQGGALAILGGPGMGKTALLEAAVRQAADFRTLGTRGIRQETALPYAGLHRLLRPMAARTRQLPGPQAAALAPVTGDGESPAGDSFTLCAAVFGLLADAARGGPVLCWIDDAQWLNRVSLEALTFTARRLTTEPVVMLFAARDDREGTLRERCLADIPALSLAALGEDAAHRLLDGPVPGELAGELVELAAGNPLALVELAAALTPAQRGGEAPAPRALPAHSSLRALYRRRYLRLPTGARRLVMMAVADERLDMDTLARAAALAGIDLAELDAARAAGLMHVDGEAVGVPDPLIRSCLYADAPPAERRTVHRLLADSLDRQWHRLRRTWHRAAGAEEPDTELADELGEAAAEARAGGDHVAAARAWQRAAVLTPDLELKASRFIEAATDHWMSGRTRRAAALLRQVRPFTGTGELRGHADLLQGEIELRDGVPATAAQILTDTAERLAGSHPAKAVRALKLAAEAAYLTGDNQSRVGLADRAETLRDAVRTPADELLIDMLGGMADTYRGRHVEAKENLHRVVKLADSIDGCAIRVWGSVAALALGDVQSSHDLAVKGVTEARAQGAKSLVPWALESLARAEMCLGRFSSATANSTEGLRLARATGQENVALEHLALLGLLAATQGDRETAMSHLEDLAEPLRTRGMAKAGATVSWALACLDLADDRPAEAAARLRLMAFTGPAHTTVRVLATPSFVESAVRCDQHERAVRALQIFALWAEGTGSPGWLALVERCRALLADTDDSAGEHFAKALRLHHSGYSAFELARTELLYGCWLRRGRKPRTAREHLRNALQIFQHYGAEKWSERARTELRATGETVEPAGSRTVDELTPHQLQIARLVAEGATNREIAAQLALSPRTIDHHLRNIFARLQIRSRIELARLFH</sequence>
<dbReference type="GO" id="GO:0005524">
    <property type="term" value="F:ATP binding"/>
    <property type="evidence" value="ECO:0007669"/>
    <property type="project" value="UniProtKB-KW"/>
</dbReference>
<dbReference type="EMBL" id="QLYX01000001">
    <property type="protein sequence ID" value="RAY17185.1"/>
    <property type="molecule type" value="Genomic_DNA"/>
</dbReference>
<accession>A0A365HDK1</accession>
<dbReference type="SUPFAM" id="SSF52540">
    <property type="entry name" value="P-loop containing nucleoside triphosphate hydrolases"/>
    <property type="match status" value="1"/>
</dbReference>
<name>A0A365HDK1_9ACTN</name>
<dbReference type="GO" id="GO:0004016">
    <property type="term" value="F:adenylate cyclase activity"/>
    <property type="evidence" value="ECO:0007669"/>
    <property type="project" value="TreeGrafter"/>
</dbReference>
<evidence type="ECO:0000256" key="3">
    <source>
        <dbReference type="SAM" id="MobiDB-lite"/>
    </source>
</evidence>
<dbReference type="InterPro" id="IPR011990">
    <property type="entry name" value="TPR-like_helical_dom_sf"/>
</dbReference>
<evidence type="ECO:0000313" key="5">
    <source>
        <dbReference type="EMBL" id="RAY17185.1"/>
    </source>
</evidence>
<dbReference type="GO" id="GO:0006355">
    <property type="term" value="P:regulation of DNA-templated transcription"/>
    <property type="evidence" value="ECO:0007669"/>
    <property type="project" value="InterPro"/>
</dbReference>
<dbReference type="GO" id="GO:0005737">
    <property type="term" value="C:cytoplasm"/>
    <property type="evidence" value="ECO:0007669"/>
    <property type="project" value="TreeGrafter"/>
</dbReference>
<feature type="region of interest" description="Disordered" evidence="3">
    <location>
        <begin position="9"/>
        <end position="30"/>
    </location>
</feature>
<dbReference type="InterPro" id="IPR016032">
    <property type="entry name" value="Sig_transdc_resp-reg_C-effctor"/>
</dbReference>
<dbReference type="InterPro" id="IPR000792">
    <property type="entry name" value="Tscrpt_reg_LuxR_C"/>
</dbReference>
<dbReference type="SMART" id="SM00421">
    <property type="entry name" value="HTH_LUXR"/>
    <property type="match status" value="1"/>
</dbReference>
<dbReference type="PROSITE" id="PS50043">
    <property type="entry name" value="HTH_LUXR_2"/>
    <property type="match status" value="1"/>
</dbReference>
<reference evidence="5 6" key="1">
    <citation type="submission" date="2018-06" db="EMBL/GenBank/DDBJ databases">
        <title>Actinomadura craniellae sp. nov. isolated from marine sponge Craniella sp.</title>
        <authorList>
            <person name="Li L."/>
            <person name="Xu Q.H."/>
            <person name="Lin H.W."/>
            <person name="Lu Y.H."/>
        </authorList>
    </citation>
    <scope>NUCLEOTIDE SEQUENCE [LARGE SCALE GENOMIC DNA]</scope>
    <source>
        <strain evidence="5 6">LHW63021</strain>
    </source>
</reference>
<dbReference type="InterPro" id="IPR027417">
    <property type="entry name" value="P-loop_NTPase"/>
</dbReference>
<dbReference type="GO" id="GO:0003677">
    <property type="term" value="F:DNA binding"/>
    <property type="evidence" value="ECO:0007669"/>
    <property type="project" value="InterPro"/>
</dbReference>
<protein>
    <submittedName>
        <fullName evidence="5">Helix-turn-helix transcriptional regulator</fullName>
    </submittedName>
</protein>
<evidence type="ECO:0000256" key="2">
    <source>
        <dbReference type="ARBA" id="ARBA00022840"/>
    </source>
</evidence>
<dbReference type="Gene3D" id="1.10.10.10">
    <property type="entry name" value="Winged helix-like DNA-binding domain superfamily/Winged helix DNA-binding domain"/>
    <property type="match status" value="1"/>
</dbReference>
<proteinExistence type="predicted"/>
<dbReference type="RefSeq" id="WP_111863238.1">
    <property type="nucleotide sequence ID" value="NZ_QLYX01000001.1"/>
</dbReference>
<dbReference type="AlphaFoldDB" id="A0A365HDK1"/>
<gene>
    <name evidence="5" type="ORF">DPM19_03270</name>
</gene>
<dbReference type="Proteomes" id="UP000251891">
    <property type="component" value="Unassembled WGS sequence"/>
</dbReference>
<keyword evidence="1" id="KW-0547">Nucleotide-binding</keyword>
<dbReference type="Pfam" id="PF13191">
    <property type="entry name" value="AAA_16"/>
    <property type="match status" value="1"/>
</dbReference>
<dbReference type="InterPro" id="IPR036388">
    <property type="entry name" value="WH-like_DNA-bd_sf"/>
</dbReference>
<dbReference type="PRINTS" id="PR00038">
    <property type="entry name" value="HTHLUXR"/>
</dbReference>
<dbReference type="CDD" id="cd06170">
    <property type="entry name" value="LuxR_C_like"/>
    <property type="match status" value="1"/>
</dbReference>
<evidence type="ECO:0000313" key="6">
    <source>
        <dbReference type="Proteomes" id="UP000251891"/>
    </source>
</evidence>
<keyword evidence="2" id="KW-0067">ATP-binding</keyword>